<feature type="non-terminal residue" evidence="1">
    <location>
        <position position="171"/>
    </location>
</feature>
<organism evidence="1">
    <name type="scientific">mine drainage metagenome</name>
    <dbReference type="NCBI Taxonomy" id="410659"/>
    <lineage>
        <taxon>unclassified sequences</taxon>
        <taxon>metagenomes</taxon>
        <taxon>ecological metagenomes</taxon>
    </lineage>
</organism>
<reference evidence="1" key="1">
    <citation type="submission" date="2013-08" db="EMBL/GenBank/DDBJ databases">
        <authorList>
            <person name="Mendez C."/>
            <person name="Richter M."/>
            <person name="Ferrer M."/>
            <person name="Sanchez J."/>
        </authorList>
    </citation>
    <scope>NUCLEOTIDE SEQUENCE</scope>
</reference>
<proteinExistence type="predicted"/>
<dbReference type="AlphaFoldDB" id="T1B078"/>
<sequence length="171" mass="19234">LPLLPSDLAAPPSDCPTCHGPLETPKTLRRRIRTVGQTLTYRGPLLICRRHPERPFFWVPPLLAKVAPPRRTYDLKVATLLGLESLFLEETQERTRRHTTLEEGGPSTGTVSMRREEFLLRAYALHRRGLPALRKTMEAQGGYLLHVDGTETAGSPVVFVAVGRVERPRPR</sequence>
<gene>
    <name evidence="1" type="ORF">B1B_06207</name>
</gene>
<comment type="caution">
    <text evidence="1">The sequence shown here is derived from an EMBL/GenBank/DDBJ whole genome shotgun (WGS) entry which is preliminary data.</text>
</comment>
<feature type="non-terminal residue" evidence="1">
    <location>
        <position position="1"/>
    </location>
</feature>
<reference evidence="1" key="2">
    <citation type="journal article" date="2014" name="ISME J.">
        <title>Microbial stratification in low pH oxic and suboxic macroscopic growths along an acid mine drainage.</title>
        <authorList>
            <person name="Mendez-Garcia C."/>
            <person name="Mesa V."/>
            <person name="Sprenger R.R."/>
            <person name="Richter M."/>
            <person name="Diez M.S."/>
            <person name="Solano J."/>
            <person name="Bargiela R."/>
            <person name="Golyshina O.V."/>
            <person name="Manteca A."/>
            <person name="Ramos J.L."/>
            <person name="Gallego J.R."/>
            <person name="Llorente I."/>
            <person name="Martins Dos Santos V.A."/>
            <person name="Jensen O.N."/>
            <person name="Pelaez A.I."/>
            <person name="Sanchez J."/>
            <person name="Ferrer M."/>
        </authorList>
    </citation>
    <scope>NUCLEOTIDE SEQUENCE</scope>
</reference>
<dbReference type="EMBL" id="AUZY01003951">
    <property type="protein sequence ID" value="EQD66241.1"/>
    <property type="molecule type" value="Genomic_DNA"/>
</dbReference>
<accession>T1B078</accession>
<protein>
    <submittedName>
        <fullName evidence="1">Uncharacterized protein</fullName>
    </submittedName>
</protein>
<evidence type="ECO:0000313" key="1">
    <source>
        <dbReference type="EMBL" id="EQD66241.1"/>
    </source>
</evidence>
<name>T1B078_9ZZZZ</name>